<evidence type="ECO:0000313" key="2">
    <source>
        <dbReference type="EMBL" id="CAA3003046.1"/>
    </source>
</evidence>
<dbReference type="Proteomes" id="UP000594638">
    <property type="component" value="Unassembled WGS sequence"/>
</dbReference>
<dbReference type="AlphaFoldDB" id="A0A8S0TGM9"/>
<dbReference type="EMBL" id="CACTIH010005909">
    <property type="protein sequence ID" value="CAA3003046.1"/>
    <property type="molecule type" value="Genomic_DNA"/>
</dbReference>
<comment type="caution">
    <text evidence="2">The sequence shown here is derived from an EMBL/GenBank/DDBJ whole genome shotgun (WGS) entry which is preliminary data.</text>
</comment>
<organism evidence="2 3">
    <name type="scientific">Olea europaea subsp. europaea</name>
    <dbReference type="NCBI Taxonomy" id="158383"/>
    <lineage>
        <taxon>Eukaryota</taxon>
        <taxon>Viridiplantae</taxon>
        <taxon>Streptophyta</taxon>
        <taxon>Embryophyta</taxon>
        <taxon>Tracheophyta</taxon>
        <taxon>Spermatophyta</taxon>
        <taxon>Magnoliopsida</taxon>
        <taxon>eudicotyledons</taxon>
        <taxon>Gunneridae</taxon>
        <taxon>Pentapetalae</taxon>
        <taxon>asterids</taxon>
        <taxon>lamiids</taxon>
        <taxon>Lamiales</taxon>
        <taxon>Oleaceae</taxon>
        <taxon>Oleeae</taxon>
        <taxon>Olea</taxon>
    </lineage>
</organism>
<gene>
    <name evidence="2" type="ORF">OLEA9_A070468</name>
</gene>
<dbReference type="Gramene" id="OE9A070468T1">
    <property type="protein sequence ID" value="OE9A070468C1"/>
    <property type="gene ID" value="OE9A070468"/>
</dbReference>
<feature type="non-terminal residue" evidence="2">
    <location>
        <position position="68"/>
    </location>
</feature>
<proteinExistence type="predicted"/>
<feature type="compositionally biased region" description="Basic and acidic residues" evidence="1">
    <location>
        <begin position="11"/>
        <end position="25"/>
    </location>
</feature>
<feature type="compositionally biased region" description="Acidic residues" evidence="1">
    <location>
        <begin position="1"/>
        <end position="10"/>
    </location>
</feature>
<accession>A0A8S0TGM9</accession>
<reference evidence="2 3" key="1">
    <citation type="submission" date="2019-12" db="EMBL/GenBank/DDBJ databases">
        <authorList>
            <person name="Alioto T."/>
            <person name="Alioto T."/>
            <person name="Gomez Garrido J."/>
        </authorList>
    </citation>
    <scope>NUCLEOTIDE SEQUENCE [LARGE SCALE GENOMIC DNA]</scope>
</reference>
<feature type="region of interest" description="Disordered" evidence="1">
    <location>
        <begin position="1"/>
        <end position="25"/>
    </location>
</feature>
<evidence type="ECO:0000256" key="1">
    <source>
        <dbReference type="SAM" id="MobiDB-lite"/>
    </source>
</evidence>
<keyword evidence="3" id="KW-1185">Reference proteome</keyword>
<sequence length="68" mass="7586">RFQYLADDERETSPPRMEESATKIVGRKRESGLSLIGRLSTVSSLKEENLTLGTSPAEGNLGWQHLNQ</sequence>
<protein>
    <submittedName>
        <fullName evidence="2">Uncharacterized protein</fullName>
    </submittedName>
</protein>
<feature type="non-terminal residue" evidence="2">
    <location>
        <position position="1"/>
    </location>
</feature>
<name>A0A8S0TGM9_OLEEU</name>
<evidence type="ECO:0000313" key="3">
    <source>
        <dbReference type="Proteomes" id="UP000594638"/>
    </source>
</evidence>